<comment type="caution">
    <text evidence="1">The sequence shown here is derived from an EMBL/GenBank/DDBJ whole genome shotgun (WGS) entry which is preliminary data.</text>
</comment>
<dbReference type="GO" id="GO:0008168">
    <property type="term" value="F:methyltransferase activity"/>
    <property type="evidence" value="ECO:0007669"/>
    <property type="project" value="UniProtKB-KW"/>
</dbReference>
<proteinExistence type="predicted"/>
<evidence type="ECO:0000313" key="2">
    <source>
        <dbReference type="Proteomes" id="UP000196258"/>
    </source>
</evidence>
<sequence length="311" mass="36201">MKKFLYVFNYPPEDKDLCALEFRAMFKQGYTSKYYLSNKDYDVNKSVFMKAKIDIWGINQSFCELIRQVASLNKSYQDFKVIYLKNEITHIEYGETLQKCKEISWAIEGSVNMSKPMHTIAITKLDNIWLCGYYHHGIPSWKKHDNKPHTFSNSLDIRLARTLVNIAASDDKKVKLVDPCCGMATVVLEGLALGLDIEGYDISREISWSARKNLKYFGYDEYLINRTSIHDLNKHYDVAILDIPYNLYTPITYDEQCKIIASARKICDKMVIVTFEDMAKEIRQAGFSIIDSCLRKKTEYVKFGRYIYVCV</sequence>
<dbReference type="AlphaFoldDB" id="A0A1Y4QIP6"/>
<accession>A0A1Y4QIP6</accession>
<gene>
    <name evidence="1" type="ORF">B5E91_07350</name>
</gene>
<dbReference type="GO" id="GO:0032259">
    <property type="term" value="P:methylation"/>
    <property type="evidence" value="ECO:0007669"/>
    <property type="project" value="UniProtKB-KW"/>
</dbReference>
<protein>
    <submittedName>
        <fullName evidence="1">Methyltransferase</fullName>
    </submittedName>
</protein>
<dbReference type="Gene3D" id="3.40.50.150">
    <property type="entry name" value="Vaccinia Virus protein VP39"/>
    <property type="match status" value="1"/>
</dbReference>
<keyword evidence="1" id="KW-0489">Methyltransferase</keyword>
<name>A0A1Y4QIP6_9FIRM</name>
<dbReference type="RefSeq" id="WP_087256472.1">
    <property type="nucleotide sequence ID" value="NZ_NFKY01000001.1"/>
</dbReference>
<organism evidence="1 2">
    <name type="scientific">Thomasclavelia spiroformis</name>
    <dbReference type="NCBI Taxonomy" id="29348"/>
    <lineage>
        <taxon>Bacteria</taxon>
        <taxon>Bacillati</taxon>
        <taxon>Bacillota</taxon>
        <taxon>Erysipelotrichia</taxon>
        <taxon>Erysipelotrichales</taxon>
        <taxon>Coprobacillaceae</taxon>
        <taxon>Thomasclavelia</taxon>
    </lineage>
</organism>
<dbReference type="Proteomes" id="UP000196258">
    <property type="component" value="Unassembled WGS sequence"/>
</dbReference>
<evidence type="ECO:0000313" key="1">
    <source>
        <dbReference type="EMBL" id="OUQ05128.1"/>
    </source>
</evidence>
<dbReference type="SUPFAM" id="SSF53335">
    <property type="entry name" value="S-adenosyl-L-methionine-dependent methyltransferases"/>
    <property type="match status" value="1"/>
</dbReference>
<keyword evidence="1" id="KW-0808">Transferase</keyword>
<reference evidence="2" key="1">
    <citation type="submission" date="2017-04" db="EMBL/GenBank/DDBJ databases">
        <title>Function of individual gut microbiota members based on whole genome sequencing of pure cultures obtained from chicken caecum.</title>
        <authorList>
            <person name="Medvecky M."/>
            <person name="Cejkova D."/>
            <person name="Polansky O."/>
            <person name="Karasova D."/>
            <person name="Kubasova T."/>
            <person name="Cizek A."/>
            <person name="Rychlik I."/>
        </authorList>
    </citation>
    <scope>NUCLEOTIDE SEQUENCE [LARGE SCALE GENOMIC DNA]</scope>
    <source>
        <strain evidence="2">An149</strain>
    </source>
</reference>
<dbReference type="EMBL" id="NFLB01000007">
    <property type="protein sequence ID" value="OUQ05128.1"/>
    <property type="molecule type" value="Genomic_DNA"/>
</dbReference>
<dbReference type="InterPro" id="IPR029063">
    <property type="entry name" value="SAM-dependent_MTases_sf"/>
</dbReference>